<gene>
    <name evidence="5" type="ORF">OHK93_005623</name>
</gene>
<name>A0AA43QLA7_9LECA</name>
<evidence type="ECO:0000256" key="3">
    <source>
        <dbReference type="SAM" id="MobiDB-lite"/>
    </source>
</evidence>
<dbReference type="InterPro" id="IPR012340">
    <property type="entry name" value="NA-bd_OB-fold"/>
</dbReference>
<comment type="caution">
    <text evidence="5">The sequence shown here is derived from an EMBL/GenBank/DDBJ whole genome shotgun (WGS) entry which is preliminary data.</text>
</comment>
<dbReference type="SUPFAM" id="SSF50249">
    <property type="entry name" value="Nucleic acid-binding proteins"/>
    <property type="match status" value="1"/>
</dbReference>
<sequence>MGKPKRQVLATAEQTLIPPIALEDNHVIAKIVKDEGKNLWAVKAASAGETLLVELPARFRSTIWLKRGGYVLVDTTAFEGRENKLDGEIVNVVRDEKSWRKQPYWPQEFSKSQSYLESSDDESRVGKMPPADASDEETYSV</sequence>
<dbReference type="EMBL" id="JAPUFD010000003">
    <property type="protein sequence ID" value="MDI1486395.1"/>
    <property type="molecule type" value="Genomic_DNA"/>
</dbReference>
<dbReference type="GO" id="GO:0003723">
    <property type="term" value="F:RNA binding"/>
    <property type="evidence" value="ECO:0007669"/>
    <property type="project" value="UniProtKB-KW"/>
</dbReference>
<evidence type="ECO:0000313" key="5">
    <source>
        <dbReference type="EMBL" id="MDI1486395.1"/>
    </source>
</evidence>
<dbReference type="AlphaFoldDB" id="A0AA43QLA7"/>
<evidence type="ECO:0000256" key="1">
    <source>
        <dbReference type="ARBA" id="ARBA00007340"/>
    </source>
</evidence>
<dbReference type="InterPro" id="IPR001253">
    <property type="entry name" value="TIF_eIF-1A"/>
</dbReference>
<dbReference type="InterPro" id="IPR039294">
    <property type="entry name" value="EIF1AD"/>
</dbReference>
<dbReference type="PANTHER" id="PTHR21641:SF0">
    <property type="entry name" value="RNA-BINDING PROTEIN EIF1AD-RELATED"/>
    <property type="match status" value="1"/>
</dbReference>
<dbReference type="Gene3D" id="2.40.50.140">
    <property type="entry name" value="Nucleic acid-binding proteins"/>
    <property type="match status" value="1"/>
</dbReference>
<dbReference type="Proteomes" id="UP001161017">
    <property type="component" value="Unassembled WGS sequence"/>
</dbReference>
<accession>A0AA43QLA7</accession>
<dbReference type="GO" id="GO:0005634">
    <property type="term" value="C:nucleus"/>
    <property type="evidence" value="ECO:0007669"/>
    <property type="project" value="TreeGrafter"/>
</dbReference>
<organism evidence="5 6">
    <name type="scientific">Ramalina farinacea</name>
    <dbReference type="NCBI Taxonomy" id="258253"/>
    <lineage>
        <taxon>Eukaryota</taxon>
        <taxon>Fungi</taxon>
        <taxon>Dikarya</taxon>
        <taxon>Ascomycota</taxon>
        <taxon>Pezizomycotina</taxon>
        <taxon>Lecanoromycetes</taxon>
        <taxon>OSLEUM clade</taxon>
        <taxon>Lecanoromycetidae</taxon>
        <taxon>Lecanorales</taxon>
        <taxon>Lecanorineae</taxon>
        <taxon>Ramalinaceae</taxon>
        <taxon>Ramalina</taxon>
    </lineage>
</organism>
<proteinExistence type="inferred from homology"/>
<dbReference type="InterPro" id="IPR006196">
    <property type="entry name" value="RNA-binding_domain_S1_IF1"/>
</dbReference>
<dbReference type="GO" id="GO:0003743">
    <property type="term" value="F:translation initiation factor activity"/>
    <property type="evidence" value="ECO:0007669"/>
    <property type="project" value="InterPro"/>
</dbReference>
<dbReference type="Pfam" id="PF01176">
    <property type="entry name" value="eIF-1a"/>
    <property type="match status" value="1"/>
</dbReference>
<reference evidence="5" key="1">
    <citation type="journal article" date="2023" name="Genome Biol. Evol.">
        <title>First Whole Genome Sequence and Flow Cytometry Genome Size Data for the Lichen-Forming Fungus Ramalina farinacea (Ascomycota).</title>
        <authorList>
            <person name="Llewellyn T."/>
            <person name="Mian S."/>
            <person name="Hill R."/>
            <person name="Leitch I.J."/>
            <person name="Gaya E."/>
        </authorList>
    </citation>
    <scope>NUCLEOTIDE SEQUENCE</scope>
    <source>
        <strain evidence="5">LIQ254RAFAR</strain>
    </source>
</reference>
<feature type="region of interest" description="Disordered" evidence="3">
    <location>
        <begin position="109"/>
        <end position="141"/>
    </location>
</feature>
<evidence type="ECO:0000313" key="6">
    <source>
        <dbReference type="Proteomes" id="UP001161017"/>
    </source>
</evidence>
<keyword evidence="6" id="KW-1185">Reference proteome</keyword>
<protein>
    <recommendedName>
        <fullName evidence="4">S1-like domain-containing protein</fullName>
    </recommendedName>
</protein>
<evidence type="ECO:0000256" key="2">
    <source>
        <dbReference type="ARBA" id="ARBA00022884"/>
    </source>
</evidence>
<dbReference type="PANTHER" id="PTHR21641">
    <property type="entry name" value="TRANSLATION INITIATION FACTOR-RELATED"/>
    <property type="match status" value="1"/>
</dbReference>
<evidence type="ECO:0000259" key="4">
    <source>
        <dbReference type="Pfam" id="PF01176"/>
    </source>
</evidence>
<dbReference type="SMART" id="SM00652">
    <property type="entry name" value="eIF1a"/>
    <property type="match status" value="1"/>
</dbReference>
<keyword evidence="2" id="KW-0694">RNA-binding</keyword>
<comment type="similarity">
    <text evidence="1">Belongs to the EIF1AD family.</text>
</comment>
<feature type="domain" description="S1-like" evidence="4">
    <location>
        <begin position="25"/>
        <end position="92"/>
    </location>
</feature>